<accession>A0A6N3BVP4</accession>
<sequence length="309" mass="35473">MQIGNRLFPYPVVNRNKALSDFKDNACYKLAFGYPDYPIKDDRHDLVLQDIYVELVDDTLTTYVENGLLQPMLVVESPESVFRQTYKLSLVPQTIYIPLDSLSGKVTVSSYLYATQNIADYRSLNFIDDFEGIDFDLNQYDIVGVDDGFSINIEHNDLADNVAESIFEVIRGKVTQKYLQYEASKGESKIYIYLPSDRFEEYSNVKHSRYFMNIFMGLIVIPVLVDIFNNIKEEFRGYTDITDVIESYPWFKSVVRAYNVVEKNKLSMEIFTGCGALEFAQTVFNNMNINAIQDATNMILKGGEIDGED</sequence>
<dbReference type="RefSeq" id="WP_156697363.1">
    <property type="nucleotide sequence ID" value="NZ_CACRUG010000006.1"/>
</dbReference>
<protein>
    <submittedName>
        <fullName evidence="1">Uncharacterized protein</fullName>
    </submittedName>
</protein>
<dbReference type="AlphaFoldDB" id="A0A6N3BVP4"/>
<name>A0A6N3BVP4_VEIPA</name>
<reference evidence="1" key="1">
    <citation type="submission" date="2019-11" db="EMBL/GenBank/DDBJ databases">
        <authorList>
            <person name="Feng L."/>
        </authorList>
    </citation>
    <scope>NUCLEOTIDE SEQUENCE</scope>
    <source>
        <strain evidence="1">VparvulaLFYP99</strain>
    </source>
</reference>
<dbReference type="EMBL" id="CACRUG010000006">
    <property type="protein sequence ID" value="VYU06131.1"/>
    <property type="molecule type" value="Genomic_DNA"/>
</dbReference>
<organism evidence="1">
    <name type="scientific">Veillonella parvula</name>
    <name type="common">Staphylococcus parvulus</name>
    <dbReference type="NCBI Taxonomy" id="29466"/>
    <lineage>
        <taxon>Bacteria</taxon>
        <taxon>Bacillati</taxon>
        <taxon>Bacillota</taxon>
        <taxon>Negativicutes</taxon>
        <taxon>Veillonellales</taxon>
        <taxon>Veillonellaceae</taxon>
        <taxon>Veillonella</taxon>
    </lineage>
</organism>
<gene>
    <name evidence="1" type="ORF">VPLFYP99_01876</name>
</gene>
<proteinExistence type="predicted"/>
<evidence type="ECO:0000313" key="1">
    <source>
        <dbReference type="EMBL" id="VYU06131.1"/>
    </source>
</evidence>